<dbReference type="STRING" id="1265313.HRUBRA_00449"/>
<dbReference type="eggNOG" id="COG0702">
    <property type="taxonomic scope" value="Bacteria"/>
</dbReference>
<dbReference type="PANTHER" id="PTHR43162:SF1">
    <property type="entry name" value="PRESTALK A DIFFERENTIATION PROTEIN A"/>
    <property type="match status" value="1"/>
</dbReference>
<dbReference type="AlphaFoldDB" id="A0A095XYY9"/>
<dbReference type="RefSeq" id="WP_035513882.1">
    <property type="nucleotide sequence ID" value="NZ_KN234746.1"/>
</dbReference>
<dbReference type="OrthoDB" id="6434603at2"/>
<feature type="domain" description="NmrA-like" evidence="1">
    <location>
        <begin position="2"/>
        <end position="276"/>
    </location>
</feature>
<keyword evidence="3" id="KW-1185">Reference proteome</keyword>
<dbReference type="HOGENOM" id="CLU_007383_8_3_6"/>
<sequence>METVLVIGATGDQGAAQVAALRSAGYPVAGASRSRENPVLPCGTPTVYLDLLEPGTLPPALAAFDTVFLNLPSASFSDPQTVIDGFENFLAAAQAGDVKRIVFNSSLYVADEPKGFPAHDTRYHIIERLLASTVNATAVCPVIFLENLMRGWALPSLREHRVLSYPHADELPVSWISLADLGRIMICLGEDPAAVGRKVIVGGPEALRGRETAAALSRAWGERIGFESLPVAAFAAKMGELFAGGERSAADRIAADLEAIYRWYNDAEPSPFTVAMDDFQARYRLKLTTVYDWARQNPLLAWRPVL</sequence>
<evidence type="ECO:0000313" key="3">
    <source>
        <dbReference type="Proteomes" id="UP000029640"/>
    </source>
</evidence>
<reference evidence="2 3" key="1">
    <citation type="journal article" date="2014" name="Genome Announc.">
        <title>Genome Sequence of Gammaproteobacterial Pseudohaliea rubra Type Strain DSM 19751, Isolated from Coastal Seawater of the Mediterranean Sea.</title>
        <authorList>
            <person name="Spring S."/>
            <person name="Fiebig A."/>
            <person name="Riedel T."/>
            <person name="Goker M."/>
            <person name="Klenk H.P."/>
        </authorList>
    </citation>
    <scope>NUCLEOTIDE SEQUENCE [LARGE SCALE GENOMIC DNA]</scope>
    <source>
        <strain evidence="2 3">DSM 19751</strain>
    </source>
</reference>
<proteinExistence type="predicted"/>
<dbReference type="EMBL" id="AUVB01000013">
    <property type="protein sequence ID" value="KGE04976.1"/>
    <property type="molecule type" value="Genomic_DNA"/>
</dbReference>
<organism evidence="2 3">
    <name type="scientific">Pseudohaliea rubra DSM 19751</name>
    <dbReference type="NCBI Taxonomy" id="1265313"/>
    <lineage>
        <taxon>Bacteria</taxon>
        <taxon>Pseudomonadati</taxon>
        <taxon>Pseudomonadota</taxon>
        <taxon>Gammaproteobacteria</taxon>
        <taxon>Cellvibrionales</taxon>
        <taxon>Halieaceae</taxon>
        <taxon>Pseudohaliea</taxon>
    </lineage>
</organism>
<dbReference type="InterPro" id="IPR008030">
    <property type="entry name" value="NmrA-like"/>
</dbReference>
<dbReference type="SUPFAM" id="SSF51735">
    <property type="entry name" value="NAD(P)-binding Rossmann-fold domains"/>
    <property type="match status" value="1"/>
</dbReference>
<dbReference type="InterPro" id="IPR036291">
    <property type="entry name" value="NAD(P)-bd_dom_sf"/>
</dbReference>
<dbReference type="PANTHER" id="PTHR43162">
    <property type="match status" value="1"/>
</dbReference>
<accession>A0A095XYY9</accession>
<dbReference type="Pfam" id="PF05368">
    <property type="entry name" value="NmrA"/>
    <property type="match status" value="1"/>
</dbReference>
<comment type="caution">
    <text evidence="2">The sequence shown here is derived from an EMBL/GenBank/DDBJ whole genome shotgun (WGS) entry which is preliminary data.</text>
</comment>
<evidence type="ECO:0000259" key="1">
    <source>
        <dbReference type="Pfam" id="PF05368"/>
    </source>
</evidence>
<dbReference type="Proteomes" id="UP000029640">
    <property type="component" value="Unassembled WGS sequence"/>
</dbReference>
<evidence type="ECO:0000313" key="2">
    <source>
        <dbReference type="EMBL" id="KGE04976.1"/>
    </source>
</evidence>
<gene>
    <name evidence="2" type="ORF">HRUBRA_00449</name>
</gene>
<dbReference type="Gene3D" id="3.40.50.720">
    <property type="entry name" value="NAD(P)-binding Rossmann-like Domain"/>
    <property type="match status" value="1"/>
</dbReference>
<name>A0A095XYY9_9GAMM</name>
<protein>
    <submittedName>
        <fullName evidence="2">Hydroxylase</fullName>
    </submittedName>
</protein>
<dbReference type="InterPro" id="IPR051604">
    <property type="entry name" value="Ergot_Alk_Oxidoreductase"/>
</dbReference>